<gene>
    <name evidence="13" type="ORF">PPGU16_60720</name>
</gene>
<dbReference type="Proteomes" id="UP000510888">
    <property type="component" value="Plasmid PPGU16_p1"/>
</dbReference>
<keyword evidence="13" id="KW-0614">Plasmid</keyword>
<dbReference type="KEGG" id="plad:PPGU16_60720"/>
<evidence type="ECO:0000256" key="5">
    <source>
        <dbReference type="ARBA" id="ARBA00022643"/>
    </source>
</evidence>
<evidence type="ECO:0000256" key="8">
    <source>
        <dbReference type="ARBA" id="ARBA00023033"/>
    </source>
</evidence>
<dbReference type="PANTHER" id="PTHR42747">
    <property type="entry name" value="NITRONATE MONOOXYGENASE-RELATED"/>
    <property type="match status" value="1"/>
</dbReference>
<evidence type="ECO:0000313" key="14">
    <source>
        <dbReference type="Proteomes" id="UP000510888"/>
    </source>
</evidence>
<geneLocation type="plasmid" evidence="13 14">
    <name>PPGU16_p1</name>
</geneLocation>
<comment type="catalytic activity">
    <reaction evidence="10">
        <text>3 propionate 3-nitronate + 3 O2 + H2O = 3 3-oxopropanoate + 2 nitrate + nitrite + H2O2 + 3 H(+)</text>
        <dbReference type="Rhea" id="RHEA:57332"/>
        <dbReference type="ChEBI" id="CHEBI:15377"/>
        <dbReference type="ChEBI" id="CHEBI:15378"/>
        <dbReference type="ChEBI" id="CHEBI:15379"/>
        <dbReference type="ChEBI" id="CHEBI:16240"/>
        <dbReference type="ChEBI" id="CHEBI:16301"/>
        <dbReference type="ChEBI" id="CHEBI:17632"/>
        <dbReference type="ChEBI" id="CHEBI:33190"/>
        <dbReference type="ChEBI" id="CHEBI:136067"/>
    </reaction>
</comment>
<dbReference type="InterPro" id="IPR004136">
    <property type="entry name" value="NMO"/>
</dbReference>
<reference evidence="13 14" key="1">
    <citation type="journal article" date="2020" name="Genes (Basel)">
        <title>Genomic Comparison of Insect Gut Symbionts from Divergent Burkholderia Subclades.</title>
        <authorList>
            <person name="Takeshita K."/>
            <person name="Kikuchi Y."/>
        </authorList>
    </citation>
    <scope>NUCLEOTIDE SEQUENCE [LARGE SCALE GENOMIC DNA]</scope>
    <source>
        <strain evidence="13 14">PGU16</strain>
        <plasmid evidence="13 14">PPGU16_p1</plasmid>
    </source>
</reference>
<evidence type="ECO:0000256" key="11">
    <source>
        <dbReference type="ARBA" id="ARBA00067136"/>
    </source>
</evidence>
<dbReference type="CDD" id="cd04730">
    <property type="entry name" value="NPD_like"/>
    <property type="match status" value="1"/>
</dbReference>
<keyword evidence="14" id="KW-1185">Reference proteome</keyword>
<evidence type="ECO:0000256" key="2">
    <source>
        <dbReference type="ARBA" id="ARBA00009881"/>
    </source>
</evidence>
<evidence type="ECO:0000256" key="7">
    <source>
        <dbReference type="ARBA" id="ARBA00023002"/>
    </source>
</evidence>
<feature type="chain" id="PRO_5029605601" description="Nitronate monooxygenase" evidence="12">
    <location>
        <begin position="35"/>
        <end position="366"/>
    </location>
</feature>
<dbReference type="InterPro" id="IPR013785">
    <property type="entry name" value="Aldolase_TIM"/>
</dbReference>
<dbReference type="AlphaFoldDB" id="A0A7I8BX38"/>
<organism evidence="13 14">
    <name type="scientific">Paraburkholderia largidicola</name>
    <dbReference type="NCBI Taxonomy" id="3014751"/>
    <lineage>
        <taxon>Bacteria</taxon>
        <taxon>Pseudomonadati</taxon>
        <taxon>Pseudomonadota</taxon>
        <taxon>Betaproteobacteria</taxon>
        <taxon>Burkholderiales</taxon>
        <taxon>Burkholderiaceae</taxon>
        <taxon>Paraburkholderia</taxon>
    </lineage>
</organism>
<evidence type="ECO:0000256" key="10">
    <source>
        <dbReference type="ARBA" id="ARBA00049401"/>
    </source>
</evidence>
<evidence type="ECO:0000256" key="12">
    <source>
        <dbReference type="SAM" id="SignalP"/>
    </source>
</evidence>
<protein>
    <recommendedName>
        <fullName evidence="11">Nitronate monooxygenase</fullName>
    </recommendedName>
    <alternativeName>
        <fullName evidence="9">Propionate 3-nitronate monooxygenase</fullName>
    </alternativeName>
</protein>
<keyword evidence="6" id="KW-0547">Nucleotide-binding</keyword>
<dbReference type="GO" id="GO:0000166">
    <property type="term" value="F:nucleotide binding"/>
    <property type="evidence" value="ECO:0007669"/>
    <property type="project" value="UniProtKB-KW"/>
</dbReference>
<evidence type="ECO:0000256" key="9">
    <source>
        <dbReference type="ARBA" id="ARBA00031155"/>
    </source>
</evidence>
<dbReference type="GO" id="GO:0018580">
    <property type="term" value="F:nitronate monooxygenase activity"/>
    <property type="evidence" value="ECO:0007669"/>
    <property type="project" value="InterPro"/>
</dbReference>
<feature type="signal peptide" evidence="12">
    <location>
        <begin position="1"/>
        <end position="34"/>
    </location>
</feature>
<comment type="cofactor">
    <cofactor evidence="1">
        <name>FMN</name>
        <dbReference type="ChEBI" id="CHEBI:58210"/>
    </cofactor>
</comment>
<proteinExistence type="inferred from homology"/>
<dbReference type="EMBL" id="AP023176">
    <property type="protein sequence ID" value="BCF93005.1"/>
    <property type="molecule type" value="Genomic_DNA"/>
</dbReference>
<dbReference type="PANTHER" id="PTHR42747:SF3">
    <property type="entry name" value="NITRONATE MONOOXYGENASE-RELATED"/>
    <property type="match status" value="1"/>
</dbReference>
<keyword evidence="13" id="KW-0223">Dioxygenase</keyword>
<dbReference type="Gene3D" id="3.20.20.70">
    <property type="entry name" value="Aldolase class I"/>
    <property type="match status" value="1"/>
</dbReference>
<accession>A0A7I8BX38</accession>
<keyword evidence="4" id="KW-0285">Flavoprotein</keyword>
<dbReference type="Pfam" id="PF03060">
    <property type="entry name" value="NMO"/>
    <property type="match status" value="1"/>
</dbReference>
<evidence type="ECO:0000256" key="4">
    <source>
        <dbReference type="ARBA" id="ARBA00022630"/>
    </source>
</evidence>
<keyword evidence="8" id="KW-0503">Monooxygenase</keyword>
<dbReference type="GO" id="GO:0051213">
    <property type="term" value="F:dioxygenase activity"/>
    <property type="evidence" value="ECO:0007669"/>
    <property type="project" value="UniProtKB-KW"/>
</dbReference>
<keyword evidence="3" id="KW-0216">Detoxification</keyword>
<comment type="similarity">
    <text evidence="2">Belongs to the nitronate monooxygenase family. NMO class I subfamily.</text>
</comment>
<dbReference type="GO" id="GO:0009636">
    <property type="term" value="P:response to toxic substance"/>
    <property type="evidence" value="ECO:0007669"/>
    <property type="project" value="UniProtKB-KW"/>
</dbReference>
<evidence type="ECO:0000256" key="3">
    <source>
        <dbReference type="ARBA" id="ARBA00022575"/>
    </source>
</evidence>
<dbReference type="FunFam" id="3.20.20.70:FF:000154">
    <property type="entry name" value="Probable nitronate monooxygenase"/>
    <property type="match status" value="1"/>
</dbReference>
<evidence type="ECO:0000313" key="13">
    <source>
        <dbReference type="EMBL" id="BCF93005.1"/>
    </source>
</evidence>
<keyword evidence="12" id="KW-0732">Signal</keyword>
<keyword evidence="5" id="KW-0288">FMN</keyword>
<sequence length="366" mass="38305">MKASMVSRNLLATLKIKMPVIQAPMLGWATPAMAAAVSNAGALGAIGIGGMNAEDARAVIRATRALTDKPFNVNLFCHRRAISDPSCEARWLEYLEPHFARFQSRPPTTLRDILSTFGDDDAVLTMLLEERPAVVSFHFGLPEPTAIAALRDAGIVLFATATNRQDAERIADAHIDAIVAQGAEAGGHRGTFDPAAADEMLGTATLVRLLARENALPIIAAGGIMDGAGIAAMLALGAQAAQLGTAFVVTDESAASAADRAALLDRESRTAFTKAVSGRLARGIESPFTRLGQDPACPPIPDFPIAFEAARALAGAAKAHGSSDYDVRWAGAAVRLARAMPAAELVAVLMQETVDAVGSLQDEFAR</sequence>
<dbReference type="SUPFAM" id="SSF51412">
    <property type="entry name" value="Inosine monophosphate dehydrogenase (IMPDH)"/>
    <property type="match status" value="1"/>
</dbReference>
<keyword evidence="7" id="KW-0560">Oxidoreductase</keyword>
<evidence type="ECO:0000256" key="1">
    <source>
        <dbReference type="ARBA" id="ARBA00001917"/>
    </source>
</evidence>
<name>A0A7I8BX38_9BURK</name>
<dbReference type="RefSeq" id="WP_180726490.1">
    <property type="nucleotide sequence ID" value="NZ_AP023176.1"/>
</dbReference>
<evidence type="ECO:0000256" key="6">
    <source>
        <dbReference type="ARBA" id="ARBA00022741"/>
    </source>
</evidence>